<dbReference type="Proteomes" id="UP001153678">
    <property type="component" value="Unassembled WGS sequence"/>
</dbReference>
<dbReference type="EMBL" id="CAMKVN010001523">
    <property type="protein sequence ID" value="CAI2176595.1"/>
    <property type="molecule type" value="Genomic_DNA"/>
</dbReference>
<gene>
    <name evidence="2" type="ORF">FWILDA_LOCUS7661</name>
</gene>
<dbReference type="GO" id="GO:0009307">
    <property type="term" value="P:DNA restriction-modification system"/>
    <property type="evidence" value="ECO:0007669"/>
    <property type="project" value="InterPro"/>
</dbReference>
<dbReference type="InterPro" id="IPR007560">
    <property type="entry name" value="Restrct_endonuc_IV_Mrr"/>
</dbReference>
<evidence type="ECO:0000313" key="3">
    <source>
        <dbReference type="Proteomes" id="UP001153678"/>
    </source>
</evidence>
<sequence>MSVKKTITRETVNKRNNVINNYERKNWIKEITKEYIEKNEGICTLTNNHKYIRDNKTGQEKRTIIGNNGFDGIGSIKIEGDVIKFIVQCKTSQMHNDISALQGVLTRYPDHIGLMIVANNSLNVAARNIAKQSEQTILVIEISELKNLKDILSKTKIATKSIIEYHTEETIIKGYKKYNNHGILVEEAREKRQVKIIQKKHTKGASCLDPYKRTQISRKRVVSKENN</sequence>
<proteinExistence type="predicted"/>
<name>A0A9W4SQ83_9GLOM</name>
<protein>
    <submittedName>
        <fullName evidence="2">15884_t:CDS:1</fullName>
    </submittedName>
</protein>
<feature type="domain" description="Restriction endonuclease type IV Mrr" evidence="1">
    <location>
        <begin position="66"/>
        <end position="148"/>
    </location>
</feature>
<dbReference type="GO" id="GO:0003677">
    <property type="term" value="F:DNA binding"/>
    <property type="evidence" value="ECO:0007669"/>
    <property type="project" value="InterPro"/>
</dbReference>
<keyword evidence="3" id="KW-1185">Reference proteome</keyword>
<accession>A0A9W4SQ83</accession>
<organism evidence="2 3">
    <name type="scientific">Funneliformis geosporum</name>
    <dbReference type="NCBI Taxonomy" id="1117311"/>
    <lineage>
        <taxon>Eukaryota</taxon>
        <taxon>Fungi</taxon>
        <taxon>Fungi incertae sedis</taxon>
        <taxon>Mucoromycota</taxon>
        <taxon>Glomeromycotina</taxon>
        <taxon>Glomeromycetes</taxon>
        <taxon>Glomerales</taxon>
        <taxon>Glomeraceae</taxon>
        <taxon>Funneliformis</taxon>
    </lineage>
</organism>
<dbReference type="OrthoDB" id="10422427at2759"/>
<evidence type="ECO:0000259" key="1">
    <source>
        <dbReference type="Pfam" id="PF04471"/>
    </source>
</evidence>
<reference evidence="2" key="1">
    <citation type="submission" date="2022-08" db="EMBL/GenBank/DDBJ databases">
        <authorList>
            <person name="Kallberg Y."/>
            <person name="Tangrot J."/>
            <person name="Rosling A."/>
        </authorList>
    </citation>
    <scope>NUCLEOTIDE SEQUENCE</scope>
    <source>
        <strain evidence="2">Wild A</strain>
    </source>
</reference>
<dbReference type="GO" id="GO:0004519">
    <property type="term" value="F:endonuclease activity"/>
    <property type="evidence" value="ECO:0007669"/>
    <property type="project" value="InterPro"/>
</dbReference>
<dbReference type="AlphaFoldDB" id="A0A9W4SQ83"/>
<evidence type="ECO:0000313" key="2">
    <source>
        <dbReference type="EMBL" id="CAI2176595.1"/>
    </source>
</evidence>
<comment type="caution">
    <text evidence="2">The sequence shown here is derived from an EMBL/GenBank/DDBJ whole genome shotgun (WGS) entry which is preliminary data.</text>
</comment>
<dbReference type="Pfam" id="PF04471">
    <property type="entry name" value="Mrr_cat"/>
    <property type="match status" value="1"/>
</dbReference>